<dbReference type="SUPFAM" id="SSF53474">
    <property type="entry name" value="alpha/beta-Hydrolases"/>
    <property type="match status" value="1"/>
</dbReference>
<dbReference type="EMBL" id="JAYLLH010000017">
    <property type="protein sequence ID" value="MEC3862141.1"/>
    <property type="molecule type" value="Genomic_DNA"/>
</dbReference>
<reference evidence="3 4" key="1">
    <citation type="submission" date="2024-01" db="EMBL/GenBank/DDBJ databases">
        <title>Mesobacterium rodlantinim sp. nov., isolated from shallow sea hydrothermal systems off Kueishantao Island.</title>
        <authorList>
            <person name="Su Z."/>
            <person name="Tang K."/>
        </authorList>
    </citation>
    <scope>NUCLEOTIDE SEQUENCE [LARGE SCALE GENOMIC DNA]</scope>
    <source>
        <strain evidence="3 4">TK19101</strain>
    </source>
</reference>
<keyword evidence="1" id="KW-0472">Membrane</keyword>
<protein>
    <submittedName>
        <fullName evidence="3">Alpha/beta fold hydrolase</fullName>
    </submittedName>
</protein>
<name>A0ABU6HII3_9RHOB</name>
<feature type="domain" description="Serine aminopeptidase S33" evidence="2">
    <location>
        <begin position="82"/>
        <end position="224"/>
    </location>
</feature>
<dbReference type="RefSeq" id="WP_326297879.1">
    <property type="nucleotide sequence ID" value="NZ_JAYLLH010000017.1"/>
</dbReference>
<dbReference type="InterPro" id="IPR022742">
    <property type="entry name" value="Hydrolase_4"/>
</dbReference>
<dbReference type="GO" id="GO:0016787">
    <property type="term" value="F:hydrolase activity"/>
    <property type="evidence" value="ECO:0007669"/>
    <property type="project" value="UniProtKB-KW"/>
</dbReference>
<keyword evidence="3" id="KW-0378">Hydrolase</keyword>
<dbReference type="Pfam" id="PF12146">
    <property type="entry name" value="Hydrolase_4"/>
    <property type="match status" value="1"/>
</dbReference>
<evidence type="ECO:0000313" key="3">
    <source>
        <dbReference type="EMBL" id="MEC3862141.1"/>
    </source>
</evidence>
<keyword evidence="1" id="KW-1133">Transmembrane helix</keyword>
<keyword evidence="4" id="KW-1185">Reference proteome</keyword>
<dbReference type="Gene3D" id="3.40.50.1820">
    <property type="entry name" value="alpha/beta hydrolase"/>
    <property type="match status" value="1"/>
</dbReference>
<gene>
    <name evidence="3" type="ORF">VK792_12675</name>
</gene>
<evidence type="ECO:0000256" key="1">
    <source>
        <dbReference type="SAM" id="Phobius"/>
    </source>
</evidence>
<sequence length="324" mass="34467">MRAVLTWIGRGLIILLAGIAAMWAFAPREPVDLNARFDDGLLSGGVDTYLAGREARFADIRPGQEKQMIWANAPGMKTPISLVYIHGFSASSAEIRPVPDRLAAKLGANLFFTRLAGHGRTGDAMAGPTVNDWMQDVAEALAIGRATGDRVIVLSTSTGATLSALAAANPEMMQRVAGVAMISPNFKVKNPAAQILTWPGVRWWGPLVAGKTRGFEARTPEQLQSWTTSYPTVALLPMAQSVRAARQMDPAGATVPALFLFDPEDPVVDHTETLAVAANWGGPVTLLQVRVGDADDRHVIAGDILSPGQTDATVARLAEWVAGL</sequence>
<comment type="caution">
    <text evidence="3">The sequence shown here is derived from an EMBL/GenBank/DDBJ whole genome shotgun (WGS) entry which is preliminary data.</text>
</comment>
<dbReference type="InterPro" id="IPR029058">
    <property type="entry name" value="AB_hydrolase_fold"/>
</dbReference>
<organism evidence="3 4">
    <name type="scientific">Mesobacterium hydrothermale</name>
    <dbReference type="NCBI Taxonomy" id="3111907"/>
    <lineage>
        <taxon>Bacteria</taxon>
        <taxon>Pseudomonadati</taxon>
        <taxon>Pseudomonadota</taxon>
        <taxon>Alphaproteobacteria</taxon>
        <taxon>Rhodobacterales</taxon>
        <taxon>Roseobacteraceae</taxon>
        <taxon>Mesobacterium</taxon>
    </lineage>
</organism>
<accession>A0ABU6HII3</accession>
<evidence type="ECO:0000259" key="2">
    <source>
        <dbReference type="Pfam" id="PF12146"/>
    </source>
</evidence>
<proteinExistence type="predicted"/>
<keyword evidence="1" id="KW-0812">Transmembrane</keyword>
<dbReference type="Proteomes" id="UP001348149">
    <property type="component" value="Unassembled WGS sequence"/>
</dbReference>
<feature type="transmembrane region" description="Helical" evidence="1">
    <location>
        <begin position="7"/>
        <end position="26"/>
    </location>
</feature>
<evidence type="ECO:0000313" key="4">
    <source>
        <dbReference type="Proteomes" id="UP001348149"/>
    </source>
</evidence>